<accession>A0A5B8GRT1</accession>
<dbReference type="Gene3D" id="3.40.50.300">
    <property type="entry name" value="P-loop containing nucleotide triphosphate hydrolases"/>
    <property type="match status" value="2"/>
</dbReference>
<keyword evidence="5" id="KW-0067">ATP-binding</keyword>
<evidence type="ECO:0000256" key="5">
    <source>
        <dbReference type="ARBA" id="ARBA00022840"/>
    </source>
</evidence>
<feature type="region of interest" description="Disordered" evidence="7">
    <location>
        <begin position="4064"/>
        <end position="4236"/>
    </location>
</feature>
<evidence type="ECO:0000256" key="7">
    <source>
        <dbReference type="SAM" id="MobiDB-lite"/>
    </source>
</evidence>
<evidence type="ECO:0000256" key="2">
    <source>
        <dbReference type="ARBA" id="ARBA00022679"/>
    </source>
</evidence>
<feature type="compositionally biased region" description="Acidic residues" evidence="7">
    <location>
        <begin position="4139"/>
        <end position="4155"/>
    </location>
</feature>
<feature type="domain" description="RdRp catalytic" evidence="8">
    <location>
        <begin position="6459"/>
        <end position="6572"/>
    </location>
</feature>
<keyword evidence="3" id="KW-0548">Nucleotidyltransferase</keyword>
<dbReference type="InterPro" id="IPR043502">
    <property type="entry name" value="DNA/RNA_pol_sf"/>
</dbReference>
<dbReference type="GO" id="GO:0039694">
    <property type="term" value="P:viral RNA genome replication"/>
    <property type="evidence" value="ECO:0007669"/>
    <property type="project" value="InterPro"/>
</dbReference>
<feature type="compositionally biased region" description="Polar residues" evidence="7">
    <location>
        <begin position="4128"/>
        <end position="4138"/>
    </location>
</feature>
<keyword evidence="4" id="KW-0378">Hydrolase</keyword>
<evidence type="ECO:0000313" key="9">
    <source>
        <dbReference type="EMBL" id="QDW65431.1"/>
    </source>
</evidence>
<reference evidence="9" key="1">
    <citation type="journal article" date="2019" name="Front. Cell. Infect. Microbiol.">
        <title>Extreme Diversity of Mycoviruses Present in Isolates of Rhizoctonia solani AG2-2 LP From Zoysia japonica From Brazil.</title>
        <authorList>
            <person name="Picarelli M.A.S.C."/>
            <person name="Forgia M."/>
            <person name="Rivas E.B."/>
            <person name="Nerva L."/>
            <person name="Chiapello M."/>
            <person name="Turina M."/>
            <person name="Colariccio A."/>
        </authorList>
    </citation>
    <scope>NUCLEOTIDE SEQUENCE</scope>
    <source>
        <strain evidence="9">Endorna1</strain>
    </source>
</reference>
<dbReference type="SUPFAM" id="SSF52540">
    <property type="entry name" value="P-loop containing nucleoside triphosphate hydrolases"/>
    <property type="match status" value="1"/>
</dbReference>
<protein>
    <submittedName>
        <fullName evidence="9">Polyprotein</fullName>
    </submittedName>
</protein>
<keyword evidence="1" id="KW-0696">RNA-directed RNA polymerase</keyword>
<evidence type="ECO:0000256" key="4">
    <source>
        <dbReference type="ARBA" id="ARBA00022801"/>
    </source>
</evidence>
<dbReference type="Pfam" id="PF00978">
    <property type="entry name" value="RdRP_2"/>
    <property type="match status" value="1"/>
</dbReference>
<feature type="region of interest" description="Disordered" evidence="7">
    <location>
        <begin position="1"/>
        <end position="22"/>
    </location>
</feature>
<keyword evidence="2" id="KW-0808">Transferase</keyword>
<evidence type="ECO:0000256" key="1">
    <source>
        <dbReference type="ARBA" id="ARBA00022484"/>
    </source>
</evidence>
<proteinExistence type="predicted"/>
<dbReference type="GO" id="GO:0005524">
    <property type="term" value="F:ATP binding"/>
    <property type="evidence" value="ECO:0007669"/>
    <property type="project" value="UniProtKB-KW"/>
</dbReference>
<feature type="compositionally biased region" description="Polar residues" evidence="7">
    <location>
        <begin position="1"/>
        <end position="17"/>
    </location>
</feature>
<feature type="compositionally biased region" description="Basic and acidic residues" evidence="7">
    <location>
        <begin position="4064"/>
        <end position="4076"/>
    </location>
</feature>
<dbReference type="GO" id="GO:0016787">
    <property type="term" value="F:hydrolase activity"/>
    <property type="evidence" value="ECO:0007669"/>
    <property type="project" value="UniProtKB-KW"/>
</dbReference>
<dbReference type="InterPro" id="IPR001788">
    <property type="entry name" value="RNA-dep_RNA_pol_alsuvir"/>
</dbReference>
<evidence type="ECO:0000256" key="3">
    <source>
        <dbReference type="ARBA" id="ARBA00022695"/>
    </source>
</evidence>
<dbReference type="GO" id="GO:0003968">
    <property type="term" value="F:RNA-directed RNA polymerase activity"/>
    <property type="evidence" value="ECO:0007669"/>
    <property type="project" value="UniProtKB-KW"/>
</dbReference>
<dbReference type="PROSITE" id="PS50507">
    <property type="entry name" value="RDRP_SSRNA_POS"/>
    <property type="match status" value="1"/>
</dbReference>
<evidence type="ECO:0000256" key="6">
    <source>
        <dbReference type="ARBA" id="ARBA00022953"/>
    </source>
</evidence>
<feature type="compositionally biased region" description="Polar residues" evidence="7">
    <location>
        <begin position="4091"/>
        <end position="4104"/>
    </location>
</feature>
<dbReference type="GO" id="GO:0006351">
    <property type="term" value="P:DNA-templated transcription"/>
    <property type="evidence" value="ECO:0007669"/>
    <property type="project" value="InterPro"/>
</dbReference>
<name>A0A5B8GRT1_9VIRU</name>
<dbReference type="InterPro" id="IPR027351">
    <property type="entry name" value="(+)RNA_virus_helicase_core_dom"/>
</dbReference>
<dbReference type="EMBL" id="MK393902">
    <property type="protein sequence ID" value="QDW65431.1"/>
    <property type="molecule type" value="Genomic_RNA"/>
</dbReference>
<dbReference type="SUPFAM" id="SSF56672">
    <property type="entry name" value="DNA/RNA polymerases"/>
    <property type="match status" value="1"/>
</dbReference>
<dbReference type="InterPro" id="IPR007094">
    <property type="entry name" value="RNA-dir_pol_PSvirus"/>
</dbReference>
<organism evidence="9">
    <name type="scientific">Rhizoctonia solani endornavirus 4</name>
    <dbReference type="NCBI Taxonomy" id="2599610"/>
    <lineage>
        <taxon>Viruses</taxon>
        <taxon>Riboviria</taxon>
        <taxon>Orthornavirae</taxon>
        <taxon>Kitrinoviricota</taxon>
        <taxon>Alsuviricetes</taxon>
        <taxon>Martellivirales</taxon>
        <taxon>Endornaviridae</taxon>
    </lineage>
</organism>
<feature type="region of interest" description="Disordered" evidence="7">
    <location>
        <begin position="5430"/>
        <end position="5461"/>
    </location>
</feature>
<dbReference type="InterPro" id="IPR027417">
    <property type="entry name" value="P-loop_NTPase"/>
</dbReference>
<keyword evidence="5" id="KW-0547">Nucleotide-binding</keyword>
<dbReference type="CDD" id="cd23255">
    <property type="entry name" value="Endornaviridae_RdRp"/>
    <property type="match status" value="1"/>
</dbReference>
<keyword evidence="6" id="KW-0693">Viral RNA replication</keyword>
<evidence type="ECO:0000259" key="8">
    <source>
        <dbReference type="PROSITE" id="PS50507"/>
    </source>
</evidence>
<sequence length="6719" mass="759024">MDQSNQEQYTHTHNRLSTPLPPVAGDFNRGEKRDAALPVAHTQINLMEEHDSTEATIVPRVERIKIRSNKAQPIMINRTVERGSFCLQPTRAVEIPKKPASVRTRIVDARETLLVGGDGDCWYKLWQPLKRAGAVKLFQRAAKAFVGANPEKYPSIVSQNAEANQPIDLEFIIRFVYKNSYMVMNHSRLVRWYQEFSRAKQAGDQVKMDKLKKVKPEEDAVEYNEYVQTKDGPDCKMADLVLVALTETAEGLLHIESVDVCGDRETAYSRLDEDIYPLEYLMQMFIKKRKERQLPNDIRDEVANEAIKWHSSGNALQLAHNQATQLQKLNIRSSMERGFKTVLLQKIMRDKVKVGVSASYLMRSKFIENLEFALDDTGVREYLEAVTDHDMRVVNNTFARVTFNHLRTTQPDKRCDISSVKELDSLFIMQDEITHEEPTERFLTDICTAFTFVNTDPEVTNYDEELLAGLHSQPYYAKYLEKLDEVKNEHERQRKPLVLVSKQPTREDLLSYDLVFLIGPVIGHDSEGSLPNELGYYKWMNSEECHYSFADTTKSKSCGFLSGVLCGSNNVSVNNRSVTVVARRTFDAMQVVILTSLAYQGVQVAESTVREFEIPVIAPTSLWATGIPILKTMKCKLNNVLLKRLVNKNLTGKVSKELLLEYGMALSWYSYNKRGVEISDHKLDPWDVKVHVYVAMVLTRREALATELQHQITKPGLNAVLASFLATMVEATMSNVDTKEERFQTMISSIMDKLKTPNIKSNTGVILKNWMSIDFWTLRDEFEVNKASAIVACSHHAKCPLEVTGNMCIDCGYLTAAEGEEWCVCCDILVCQHDRPADQFGDKVCDCCGDPTNGTTCGSCAAIKGEDSITTMHNNTACYNFRPTTTKAGDGTGHTHTCVKCGNRYSHSHPYSNLQHLQTLEECDWCHGRKTTKEKGKPGKAEDKPIVKFINAQGEVVESTPAQPTKQTFAEAANSELPVRAPIELMNLSEYAVYLPQNAAAILMGEIADTELCWFSETETSTIPFVCMDHPIEPVSNFEVIVESEESTDEDCGVACIKAYVGAEYTQTAGKLVTGKTKLFSGLDLAKVLNQYGINACIIEPLGVVFSRANDSEEFACIMHKDLSQTQNVDHWVTCKIKRIAYVNNDKWAMPLFSPRQHNMHSTNLKKKKYELLDDHDKLDLAFRVVSSMTITGSDSEFVLDYDRGNLTNNKEKKHDPQRGKISFQVPEKFQEDVQLLVNCLKNGAVDDKFNAVWDKIGELTLEFDYNVRHSFLSTCLQLTLTFSDPESHCRSGDAKVIQYKGHHVIDLSNRDPKPGDVVFVSSKGKQLACTVDANQQIKVKLSGTAVRVKMLIPKASVLSALIHIFTTTTASFDGAKLKSLIERSSGAMGVGGAGKSTHIAELARKLKNEKRKTLICTNTNKGMRSLNEKLDKDLLAYTFERASYLKIKANVVIIDEATLMSPWQLALIANGNEDDLYVFGDPAQIEFIDFSKSGGHRSESTLMDYCQKYGNIEQWWTSHRYGRDLVKALKLHPKLDKLETDAEHNTVVELYYHHKFDLDMIRPLITGMNLVLVHYRDQIKRVRNLTSNASIIEVTTPHGYQGGEVDNVLVIQCPEGSATTHLQPGHNISAATRARKKLRWLSINCFDAQTPLHERLGGLIGRNFKLDFGTVKQVKVTTDKGEDLEYNLEFEKVQERIGQAEMPEKYSAENFDFPLFQDLLGSFTNMARATDFEVTGNKVTLKATSIGMEATLTVDLDELTVDGPVPHSRKKNLLSLVAWCCTGGSHPRITRKLDHRGWYRCRIIAFVHKLYDTHNKKLNLKGKLNGYTVTTKATSCAACTDIYFEKDGRVTHVEEDYMRSDSRHVVGHEVEKICEVLESPETWDILRPELDDENLSQVIVTERFNTAFTEVFASGKPTGNVMWYNRYENDSIRNNLLRRFNVEIKTSKHDNMFWYHIRIRKGISWHVERPVDNKTREVIKTARKPSVQTLAHDTLLSMLGHYSKKRVVGLVSKMYTKFVGAADDRLPGMVESIEYHKQKKTKVFTAISGRVGKLMVTSLKNKKPMVLVCSSEYKAIKKWGVNHRFGSVNSDHALSSPDTASELLALVAVSTGLNDAQIDTCFTNCYAQYICGTTGNNILTKQDLNNTLTSSRVLKGFFDKALKNHLSRVPANTEIYQSLMQTLADPVGAKTQSSNVLVTTMSLFGEDSTWYGALINKYEKVFIILPMRFRMIEGKQYTGFEGSSRVYEVPEFIRKGLRSTPVNLGNKRYFVHICRVIDEVCILELDENNNHWASHWSTNSRYIWLDVPSIVLDPEEVLNNKKLITSVKKRYDVSIVANLRRRALRSGTTENDLIVQARTLVNTAQFSITNVFDKYDVPVHAAKDAVKLALHVHETENRMLSLVSGDGWADDLKTVGWKVISDMLSKFVPNHNVDTLLDKLSPTRKQAIIENIKPFFEKLAMLGPVLMRDRKIFSTKSSDPWFNTQLKYWKANRTAYNFEPRYQITSLTYCNCDSCSTDDNMLEAIHLYELEGKGCNPTVNPSPQYTLVSTNCPNRIYGTLVSTAFDAQPLNPANSGGACCPVKRARKTVHPDPEQPGNTIEHPTGEVVCYVDCTVELGAMHWSTYATIALSINCTFKLTEGETLRFASEENEFVEDGGRVVGTLLAKNLKEYEQLNDATLKTTEIGKKYPDVVAVNTETLTPIVNRKFSRGKLNVIIPCNHGKGLIKYLLNKWASDVSVKIHDESMIYTRTHPFDIAAFASRHDIVLASDMPKGDVSISVIYAGTNQSLGDPGDTRYRYHKNTDREYLESFKREDCGVLHYQWSDLLQLSKIVEELFGVRLPMQKGIAACGHVVYKVKDVDAALGGIACSTCGFEYQKYEFVYTYGLIDEIRGSGQYEVSEWKDMNQKSTYRAEGSVLINANKFDSDVIPNIEGMEYTFVRTKDGPVLLTKQVIDTWDPVNSIKILSTSHNRIIVEETCDNNSRWYEEGEEIQWSTFGDEFEELEYEIVDATITKLKDLETVKAEYYLYYCSNCRAGYLCGNNKKAGLCPLMHSLILLCGPTGKSRTGSVPYVKLFEEPSELTEQGQVYFDNLRSTMTNYLQDDNTTTSKVGAVITEVNGVDEEVPQSSTRPNSQPQDITNFGAMITSFTKDVYTAQTRANFEEDGTVHVLEPLNLSIQDEENKSRLPVPVNMSAVDEISMLMNLLEISFNEKLTAEKLELHMMTVSCLAMRILAKSAKVRLARQVDINRASDSLRQQMLRERTGMLKDTIERLRDEDNASVVTFWVNLIKQTLQQSWSARKMTIDSLYSKISNGNLLPRDLVEMELTKLYHSDYTVTKSYLCQAGDDEEVNKQEVAKVGGNKTFAKYAKMQKRADKIFAIQMLRSFTRSEVLREMAKSEEHEHDPVNQWQPSLMTIQEDDDDDYNSFEYSMTQKQLLDSTYTSVMVHFRQSEMPKLNNWIKKMLLLLTGRKVVITYLDNERKLQINSWRTEEEYRDNKSFLSNVRSRGIYTIVESNGSLLPDEPNSPMALEFVTTPEVAETLCAKTAEMAEEEKLKLDVNVEDVQIQYKPLPENSVMATDVYRSHLMHSTPIEAIEDNTDNTYKDKAVVEPTEEPAGLQPEQTIGSKMSDAENEKIRKIFEEHRALRGNNVQMMSLEAQSNKERLNKHKRLIIQAMEENGFNLSHVNKLSRCDPQTVIQAINWLTGEVQLGRISTEEAEGQLRSAIRTDGSFKFVVRQFQQLNEVAEIDQLFKDLNQLFNLESLEIVKSHDQPGAMMDHDVENWIIRKHNRILAEAFFKNRREWPHLGPDPSVRNWIDLVDIDSDTSRFPRHPTINKNRQMVEYKFIDEDSELSPIEAVTAKLFQLEVGSGIRANVRWNDEAAILQWEVGSGVWSPSKSEIQEVVNCGPVGGSVVNSWMKDPKGKGRYKQIESIKEESYDRTARCNEYDLLIHSGVCKLRGSMLKYLSDKGKMKVDNRGGKVATSSVVTTNAMRAAEAAENDRFSTLMEKLDDYCQPFEEAWASHIEPERVTATAVPTIICFCQICCRGNLKKSDHGAVPKEWEWHHQPARSEEDSNPARIRADEDQASHPSSQQEGNTPSASGERGSERSDNSFIKAWRMGPNPRSKTPSSSSNDGESEFEDAISEFTEESDYTVRQQEWKSLRPAVEPQEVGVTGESTDDSDQGPLEPTEETVGSVDMDTTVAKKPRPTTGVTEPVEGDQSVIEPTETKARPYKDVVEEQLNKQFPNKEKPTPKTEVHVPDGQPLADLITNSLNNVQAERAAYEHRPGAKFITNLDQILGYKRIPEAEQEIAIRHSDIDVWYTKGLTANAAYGMRFRWMRFHGCHTYGDLLDWFVNRPYKQWINAANAKWYSFIAESTEKFLTRNGVTYAKLCKRKILPVTMPGYHLNGTTIYLDCLSSEWGICLLAMSVVLETMQPWVFKRSPDGFETINPTIYDFSCCTNATLYRGQPDRLAALERRERLMATVVDEVGIDVQSPNSTDTNSFALGLAMSSDGRFIYGLAKNCWNPLRPAIWAAQHGVQELKWVSDLRVEVHVAPVGTKRYHSHFTSWLGLQDSLLNGKISPKWYSTVNAVAIRRYPQEVIAKYYNETNLQLIATRPTINWGHFNPCFRHQRTVGEQCELCDLEKANKTEPIGVPNTLNTVNRLWNPIDPCDSGEEAWYTRYMGYEKKDKKEGESKRATAETVDVNEISDPEMATIGFAKIKEQVMTDLTAIVTGESGLPEFVHSERPMFRPALRRIQRWETMPRAVEPHPALSIVEWLDISQAQLEAEETTSSLKFDPNGGAGMIIPEDLDVSASHAGGIQMCNTPNDSEIFDNRHNAALIISHESIVKASNPSVYKNRELPVWAEIDDPMLPTDHDVANSIKVKLATELIAHVQEVAPPMIEGAGSGQDVVDLVKRRPNQPIAGWQVVKLASTGTVNPSDRGVQELGDGEKLFCQLFPEVHGTTIKHPIMDLADEPLVRRPLFHNPLVPKRFAYGRDILCKSLLHWVDTAALEARGLNERTKKCLIGMLLRINKLQIKEGEILHWYGLHEGVATRKPGVGKGRHICFTTQPEKYQQLGFETVLIDAEPYRLGASLRLIAIALMHNFNVIHVPKGGRVTLHSLAVEHAVAKYLEPVEWDAEKRRFNNLRFYRAGFTMFSSYSPNMDGMVLLKPPSTILQSVIPNIVNHKVYGIDECNPGWFDLQACYVAEGTRNTYSNTSTLYDYLIQGVMYLEIRKLLEDLSFPVTFAISSTNDINKYVKLAWALDQHSVEVDTRTSDDVAPAPEVVAWMAKHVSIGNKTATVDSLSLLRDIEQVNPEQFTVMSVTKEGDTVKITNGDARWRTAANSAAVVMLAKKLGLTGILRSNCGGLTWRIYVLVADDLLLNVGDVKEASDLDALMDLSRTQVKDPANRSILINAMRQAGNRKVKAASKDPTRSHERDQRNMEDFDPVQPSLGQSPISGGLTHNGTKILYYPDSSVFTLSLGTEKIHVSMRLCNRLINEINDQLLYEKLDSVWLPKADFTADQCPIPVNIQWYADSYKNKMIPMGDIMATITQNHQASLLDKSGERKYNSYLTKVPIPTKNLSESDVTSRSGGFVRKVKGDNAYQVKTFDLGYTKGYPIREKFNVNVLRVIYSPRGADGCAPAVIRMFCLQVDRNANVDELMQFLPVDAWSSAENIVASLNLLNINHTIVRNNVAYSTINNNTNQFLNLEIIKNSDGSDHIQMVEFIAKGARQPIDFQRAAMTSEFKTAFKALSDELNSKEAYINDSNVKVDDPSPSLMNAAIRAKGNPHHYFVTNSEFAEVTSRLGEDLWVLSGSTPGSMYRLLTPDGPRFALSFKIGKMVMLRSGTPPAQHLKPWCKVVMAGKQPGPHRVIVPKQDAGFLSKKDKTYAVHMHPSIGNLPVKPEAAVIYVSNWSNRNHHMLRERDIMMSKTKEQIFIMHELKIEPISNEWDQVIRIGGPLRAEIIDGKINAMWCCWYGNAKKAIRLLNEGPLDDIYEIACLWDNNNFVTIGNDIIPKGSEWRSMFEKKTEIETTGQEIKQLLEQMGVEGADKVKIEGKYKLKLQELELVEYWLNPNYEMLTPGKLISCKHLCKLEWSSFGAGYMSYIQKETEQYQIDEHAADRFVNYDDIAQPKKQGQGDLDDKMQQANLDQVTAAIDSLSTLNNLSFNDESDVFTIVSGDAEQNALIYGCSTTTDPINGEITRTSVDPRTMNYWDDETAMVDGTIELPYKNIKLQVFEDFKGVTQEKKSKLADYPSHSQPAYTKRYMAGTQAVSDLFGKTLELRQVAHDPVADAKLFAQTYFKAGSLNALQEVGLDPSAIKEWLLERPDSVKIAADVLDLLSGGLDVLGLDKVNVHMKLESRMKDQVIHLNDLLTMAGDNRMPETIEEQRVRLIVWQRKGIAAIFSPFFKKLKDNLKRCLIDKVVYVDGMTPQQISYLLNKVSGDVMFAEDDLAKQDRQTDHTLLDTEMEVYKLLGGNTSIIKLWRNVHNHWRAKGVGVKFTGDASRHTGQATTALGNAIVNLMVKRRVVAEQGNRLKLMMVLGDDNIILTEGPITASEITLNSARHFNMKSEASVNNHNGGFLRMLIYKNNVNSLECGPDIIRLRRRFEVLNGVHESTDENVTMRAMSYCMMLGNLKPVQELIRKHNWPIKPSRWYDYQALSNGLAMKYNCTSEEVDVELSRLIDMMDRREVTEVSKLMFTGKSF</sequence>
<dbReference type="Pfam" id="PF01443">
    <property type="entry name" value="Viral_helicase1"/>
    <property type="match status" value="1"/>
</dbReference>
<dbReference type="GO" id="GO:0003723">
    <property type="term" value="F:RNA binding"/>
    <property type="evidence" value="ECO:0007669"/>
    <property type="project" value="InterPro"/>
</dbReference>
<feature type="compositionally biased region" description="Basic and acidic residues" evidence="7">
    <location>
        <begin position="5438"/>
        <end position="5454"/>
    </location>
</feature>